<accession>A0A0N4ZIG2</accession>
<protein>
    <submittedName>
        <fullName evidence="2">NADH-ubiquinone oxidoreductase subunit B14.7</fullName>
    </submittedName>
</protein>
<dbReference type="Proteomes" id="UP000038045">
    <property type="component" value="Unplaced"/>
</dbReference>
<reference evidence="2" key="1">
    <citation type="submission" date="2017-02" db="UniProtKB">
        <authorList>
            <consortium name="WormBaseParasite"/>
        </authorList>
    </citation>
    <scope>IDENTIFICATION</scope>
</reference>
<evidence type="ECO:0000313" key="1">
    <source>
        <dbReference type="Proteomes" id="UP000038045"/>
    </source>
</evidence>
<evidence type="ECO:0000313" key="2">
    <source>
        <dbReference type="WBParaSite" id="PTRK_0000771600.1"/>
    </source>
</evidence>
<keyword evidence="1" id="KW-1185">Reference proteome</keyword>
<dbReference type="AlphaFoldDB" id="A0A0N4ZIG2"/>
<name>A0A0N4ZIG2_PARTI</name>
<sequence length="326" mass="37111">MHDEEVLKPTYRIQRPPWVGLWTGTEYKGRPEWWTELNFVDDGSKKGTFKIRRPKFNEENNEWFDPKVEDGTSLAGPMGLDSKNIKNITIKGDTPGDLKSFQDNIYKNSIQYKNIAEKFDISKEHPGIPINPTLGSYFKFDKDMLGRIPYMLTSWHHKGPRFFNKPLNEGTFEKGLCGVKYALIFSAPYTMAKIRAFGTVKYDSLTFKNFMKEYIKVIPVPVALAFTWGSALSASAAIRNKDDCQNHVFASIAVGSVLGTIRGNFNSGLTMALVSMVIGTFWQYQRWSKEGLQGMSIHTTISGYQAGPMLWKWLQTGDHEVPTEKY</sequence>
<proteinExistence type="predicted"/>
<organism evidence="1 2">
    <name type="scientific">Parastrongyloides trichosuri</name>
    <name type="common">Possum-specific nematode worm</name>
    <dbReference type="NCBI Taxonomy" id="131310"/>
    <lineage>
        <taxon>Eukaryota</taxon>
        <taxon>Metazoa</taxon>
        <taxon>Ecdysozoa</taxon>
        <taxon>Nematoda</taxon>
        <taxon>Chromadorea</taxon>
        <taxon>Rhabditida</taxon>
        <taxon>Tylenchina</taxon>
        <taxon>Panagrolaimomorpha</taxon>
        <taxon>Strongyloidoidea</taxon>
        <taxon>Strongyloididae</taxon>
        <taxon>Parastrongyloides</taxon>
    </lineage>
</organism>
<dbReference type="WBParaSite" id="PTRK_0000771600.1">
    <property type="protein sequence ID" value="PTRK_0000771600.1"/>
    <property type="gene ID" value="PTRK_0000771600"/>
</dbReference>